<comment type="similarity">
    <text evidence="1 4">Belongs to the aldehyde dehydrogenase family.</text>
</comment>
<dbReference type="InterPro" id="IPR016162">
    <property type="entry name" value="Ald_DH_N"/>
</dbReference>
<reference evidence="6 7" key="1">
    <citation type="submission" date="2020-07" db="EMBL/GenBank/DDBJ databases">
        <title>Sequencing the genomes of 1000 actinobacteria strains.</title>
        <authorList>
            <person name="Klenk H.-P."/>
        </authorList>
    </citation>
    <scope>NUCLEOTIDE SEQUENCE [LARGE SCALE GENOMIC DNA]</scope>
    <source>
        <strain evidence="6 7">DSM 19970</strain>
    </source>
</reference>
<dbReference type="Proteomes" id="UP000547973">
    <property type="component" value="Unassembled WGS sequence"/>
</dbReference>
<dbReference type="PROSITE" id="PS00687">
    <property type="entry name" value="ALDEHYDE_DEHYDR_GLU"/>
    <property type="match status" value="1"/>
</dbReference>
<protein>
    <submittedName>
        <fullName evidence="6">Succinate-semialdehyde dehydrogenase/glutarate-semialdehyde dehydrogenase</fullName>
        <ecNumber evidence="6">1.2.1.16</ecNumber>
        <ecNumber evidence="6">1.2.1.20</ecNumber>
        <ecNumber evidence="6">1.2.1.79</ecNumber>
    </submittedName>
</protein>
<organism evidence="6 7">
    <name type="scientific">Demequina lutea</name>
    <dbReference type="NCBI Taxonomy" id="431489"/>
    <lineage>
        <taxon>Bacteria</taxon>
        <taxon>Bacillati</taxon>
        <taxon>Actinomycetota</taxon>
        <taxon>Actinomycetes</taxon>
        <taxon>Micrococcales</taxon>
        <taxon>Demequinaceae</taxon>
        <taxon>Demequina</taxon>
    </lineage>
</organism>
<evidence type="ECO:0000256" key="2">
    <source>
        <dbReference type="ARBA" id="ARBA00023002"/>
    </source>
</evidence>
<keyword evidence="2 4" id="KW-0560">Oxidoreductase</keyword>
<dbReference type="EC" id="1.2.1.16" evidence="6"/>
<comment type="caution">
    <text evidence="6">The sequence shown here is derived from an EMBL/GenBank/DDBJ whole genome shotgun (WGS) entry which is preliminary data.</text>
</comment>
<dbReference type="AlphaFoldDB" id="A0A7Y9Z9A9"/>
<dbReference type="EC" id="1.2.1.20" evidence="6"/>
<evidence type="ECO:0000256" key="1">
    <source>
        <dbReference type="ARBA" id="ARBA00009986"/>
    </source>
</evidence>
<name>A0A7Y9Z9A9_9MICO</name>
<evidence type="ECO:0000313" key="6">
    <source>
        <dbReference type="EMBL" id="NYI40971.1"/>
    </source>
</evidence>
<dbReference type="Gene3D" id="3.40.605.10">
    <property type="entry name" value="Aldehyde Dehydrogenase, Chain A, domain 1"/>
    <property type="match status" value="1"/>
</dbReference>
<dbReference type="GO" id="GO:0036243">
    <property type="term" value="F:succinate-semialdehyde dehydrogenase (NADP+) activity"/>
    <property type="evidence" value="ECO:0007669"/>
    <property type="project" value="UniProtKB-EC"/>
</dbReference>
<proteinExistence type="inferred from homology"/>
<dbReference type="Gene3D" id="3.40.309.10">
    <property type="entry name" value="Aldehyde Dehydrogenase, Chain A, domain 2"/>
    <property type="match status" value="1"/>
</dbReference>
<dbReference type="InterPro" id="IPR015590">
    <property type="entry name" value="Aldehyde_DH_dom"/>
</dbReference>
<dbReference type="EC" id="1.2.1.79" evidence="6"/>
<keyword evidence="7" id="KW-1185">Reference proteome</keyword>
<dbReference type="InterPro" id="IPR016161">
    <property type="entry name" value="Ald_DH/histidinol_DH"/>
</dbReference>
<dbReference type="InterPro" id="IPR029510">
    <property type="entry name" value="Ald_DH_CS_GLU"/>
</dbReference>
<sequence length="517" mass="54659">MTTTPLARPNIDPARLAALASIVTGSAGHHEVVSPLDGRALATLPRSNEADVERALAAARQAQAAWARRPLRERRAILRRAGRLFLAHQDELLDLIQLENGKNRLSAFEEVSDVALTAAYYARTSRRLLRPHRRRGVIPVLTSVREFRVPKGVVGIISPWNYPLMLAVADAIPALIAGNGVVLKPDSATPLCALAAVELLRQAGVPADLVGVVVGAGSALGPRLIDGVDYVMFTGSTATGRIIAEHCGRQLIGCSAELGGKNPLIVLADADIDRAAHGAVQACFSNSGQLCVSIERIYVEDAAYDAFAAAFTRRVSAMRLGVGLDWEADIGTLTSADQLAGVSAHVDDAVAKGATVLAGGKARPDIGPYVYEPTVLAGVTADMDVARTETFGPVVSLYRVAGADEAVRLANDSPYGLNASVWSRRRGGDVARRVHAGTVSVNEGYAAAWGSTDAPMGGVKDSGLGRRHGDEGLLKYTEPQSVLRQRIASVAPPDRVSGETYARFMSRALALLTRVRP</sequence>
<dbReference type="RefSeq" id="WP_062075936.1">
    <property type="nucleotide sequence ID" value="NZ_BBRC01000014.1"/>
</dbReference>
<evidence type="ECO:0000313" key="7">
    <source>
        <dbReference type="Proteomes" id="UP000547973"/>
    </source>
</evidence>
<dbReference type="SUPFAM" id="SSF53720">
    <property type="entry name" value="ALDH-like"/>
    <property type="match status" value="1"/>
</dbReference>
<dbReference type="EMBL" id="JACBZO010000001">
    <property type="protein sequence ID" value="NYI40971.1"/>
    <property type="molecule type" value="Genomic_DNA"/>
</dbReference>
<evidence type="ECO:0000259" key="5">
    <source>
        <dbReference type="Pfam" id="PF00171"/>
    </source>
</evidence>
<evidence type="ECO:0000256" key="4">
    <source>
        <dbReference type="RuleBase" id="RU003345"/>
    </source>
</evidence>
<dbReference type="PANTHER" id="PTHR11699">
    <property type="entry name" value="ALDEHYDE DEHYDROGENASE-RELATED"/>
    <property type="match status" value="1"/>
</dbReference>
<dbReference type="Pfam" id="PF00171">
    <property type="entry name" value="Aldedh"/>
    <property type="match status" value="1"/>
</dbReference>
<feature type="active site" evidence="3">
    <location>
        <position position="257"/>
    </location>
</feature>
<gene>
    <name evidence="6" type="ORF">BKA03_001090</name>
</gene>
<dbReference type="FunFam" id="3.40.309.10:FF:000009">
    <property type="entry name" value="Aldehyde dehydrogenase A"/>
    <property type="match status" value="1"/>
</dbReference>
<evidence type="ECO:0000256" key="3">
    <source>
        <dbReference type="PROSITE-ProRule" id="PRU10007"/>
    </source>
</evidence>
<accession>A0A7Y9Z9A9</accession>
<feature type="domain" description="Aldehyde dehydrogenase" evidence="5">
    <location>
        <begin position="26"/>
        <end position="482"/>
    </location>
</feature>
<dbReference type="GO" id="GO:0102810">
    <property type="term" value="F:glutarate-semialdehyde dehydrogenase (NADP+) activity"/>
    <property type="evidence" value="ECO:0007669"/>
    <property type="project" value="UniProtKB-EC"/>
</dbReference>
<dbReference type="NCBIfam" id="NF006916">
    <property type="entry name" value="PRK09407.1"/>
    <property type="match status" value="1"/>
</dbReference>
<dbReference type="InterPro" id="IPR016163">
    <property type="entry name" value="Ald_DH_C"/>
</dbReference>